<evidence type="ECO:0000313" key="3">
    <source>
        <dbReference type="EMBL" id="GIQ80923.1"/>
    </source>
</evidence>
<dbReference type="Proteomes" id="UP000265618">
    <property type="component" value="Unassembled WGS sequence"/>
</dbReference>
<gene>
    <name evidence="3" type="ORF">KIPB_001803</name>
</gene>
<organism evidence="3 4">
    <name type="scientific">Kipferlia bialata</name>
    <dbReference type="NCBI Taxonomy" id="797122"/>
    <lineage>
        <taxon>Eukaryota</taxon>
        <taxon>Metamonada</taxon>
        <taxon>Carpediemonas-like organisms</taxon>
        <taxon>Kipferlia</taxon>
    </lineage>
</organism>
<reference evidence="3 4" key="1">
    <citation type="journal article" date="2018" name="PLoS ONE">
        <title>The draft genome of Kipferlia bialata reveals reductive genome evolution in fornicate parasites.</title>
        <authorList>
            <person name="Tanifuji G."/>
            <person name="Takabayashi S."/>
            <person name="Kume K."/>
            <person name="Takagi M."/>
            <person name="Nakayama T."/>
            <person name="Kamikawa R."/>
            <person name="Inagaki Y."/>
            <person name="Hashimoto T."/>
        </authorList>
    </citation>
    <scope>NUCLEOTIDE SEQUENCE [LARGE SCALE GENOMIC DNA]</scope>
    <source>
        <strain evidence="3">NY0173</strain>
    </source>
</reference>
<feature type="compositionally biased region" description="Basic and acidic residues" evidence="1">
    <location>
        <begin position="88"/>
        <end position="112"/>
    </location>
</feature>
<feature type="transmembrane region" description="Helical" evidence="2">
    <location>
        <begin position="38"/>
        <end position="61"/>
    </location>
</feature>
<name>A0A9K3GFD7_9EUKA</name>
<proteinExistence type="predicted"/>
<evidence type="ECO:0000256" key="1">
    <source>
        <dbReference type="SAM" id="MobiDB-lite"/>
    </source>
</evidence>
<feature type="compositionally biased region" description="Acidic residues" evidence="1">
    <location>
        <begin position="149"/>
        <end position="161"/>
    </location>
</feature>
<dbReference type="EMBL" id="BDIP01000269">
    <property type="protein sequence ID" value="GIQ80923.1"/>
    <property type="molecule type" value="Genomic_DNA"/>
</dbReference>
<keyword evidence="2" id="KW-0472">Membrane</keyword>
<sequence>MAADTNLHQSKAFAGSVSTYREGMSAFVEYVDSVCSHVVVTLMQAIVVGACFILGSIWLVLARTRRGVINSLKEAAASPEAVSPNALEKAERVERGERGERGERAEGVDRVVEGVPESPGTLESKEGVSLDGTGTLPPNAEPFPAASSSDDDLTIIEGSEAEAERERERELALYTQQGVPTSQAEIDEVTRWPPVCVM</sequence>
<accession>A0A9K3GFD7</accession>
<keyword evidence="2" id="KW-0812">Transmembrane</keyword>
<protein>
    <recommendedName>
        <fullName evidence="5">Transmembrane protein</fullName>
    </recommendedName>
</protein>
<comment type="caution">
    <text evidence="3">The sequence shown here is derived from an EMBL/GenBank/DDBJ whole genome shotgun (WGS) entry which is preliminary data.</text>
</comment>
<dbReference type="AlphaFoldDB" id="A0A9K3GFD7"/>
<evidence type="ECO:0000313" key="4">
    <source>
        <dbReference type="Proteomes" id="UP000265618"/>
    </source>
</evidence>
<keyword evidence="4" id="KW-1185">Reference proteome</keyword>
<evidence type="ECO:0008006" key="5">
    <source>
        <dbReference type="Google" id="ProtNLM"/>
    </source>
</evidence>
<evidence type="ECO:0000256" key="2">
    <source>
        <dbReference type="SAM" id="Phobius"/>
    </source>
</evidence>
<feature type="region of interest" description="Disordered" evidence="1">
    <location>
        <begin position="79"/>
        <end position="167"/>
    </location>
</feature>
<keyword evidence="2" id="KW-1133">Transmembrane helix</keyword>